<protein>
    <submittedName>
        <fullName evidence="2">Uncharacterized protein</fullName>
    </submittedName>
</protein>
<keyword evidence="3" id="KW-1185">Reference proteome</keyword>
<sequence>MPDENPFGKLFLLEFFIDNIEIRNSSLIFGENNDGQICVSFQFFSYPVTSICEEDFTPKTRTLSKTSKINFKSGKSCLFSQNSPQISNMSDFDLKINVSQKLTNNDGESYCIPVGTAVVSLGGSFMKIMRNSTNGNNGSDSSPLFSIAQDEFVLRDELDKEIGTILAFVRLSCFGQLIITQFQLGTEKQYMFKGTDKVMFDKLPAPVENELQQRNEIYDNADDAVHLPGDTPYKDLFNYDTETTTEKDDPRNVADDEIHEDSRNEGNVNVVQSEGKGEDADNDEDEYKEYGAEVNGNSIKIRVLKKKKKKERKSKKESEENQKNECCLSNLNFCDCDVTTLPPQISYPDCSQYYCECL</sequence>
<dbReference type="STRING" id="195883.A0A482XS58"/>
<evidence type="ECO:0000256" key="1">
    <source>
        <dbReference type="SAM" id="MobiDB-lite"/>
    </source>
</evidence>
<feature type="region of interest" description="Disordered" evidence="1">
    <location>
        <begin position="230"/>
        <end position="285"/>
    </location>
</feature>
<evidence type="ECO:0000313" key="2">
    <source>
        <dbReference type="EMBL" id="RZF48289.1"/>
    </source>
</evidence>
<dbReference type="InParanoid" id="A0A482XS58"/>
<dbReference type="AlphaFoldDB" id="A0A482XS58"/>
<dbReference type="EMBL" id="QKKF02002587">
    <property type="protein sequence ID" value="RZF48289.1"/>
    <property type="molecule type" value="Genomic_DNA"/>
</dbReference>
<dbReference type="Pfam" id="PF14924">
    <property type="entry name" value="MAP10_N"/>
    <property type="match status" value="1"/>
</dbReference>
<gene>
    <name evidence="2" type="ORF">LSTR_LSTR014495</name>
</gene>
<evidence type="ECO:0000313" key="3">
    <source>
        <dbReference type="Proteomes" id="UP000291343"/>
    </source>
</evidence>
<organism evidence="2 3">
    <name type="scientific">Laodelphax striatellus</name>
    <name type="common">Small brown planthopper</name>
    <name type="synonym">Delphax striatella</name>
    <dbReference type="NCBI Taxonomy" id="195883"/>
    <lineage>
        <taxon>Eukaryota</taxon>
        <taxon>Metazoa</taxon>
        <taxon>Ecdysozoa</taxon>
        <taxon>Arthropoda</taxon>
        <taxon>Hexapoda</taxon>
        <taxon>Insecta</taxon>
        <taxon>Pterygota</taxon>
        <taxon>Neoptera</taxon>
        <taxon>Paraneoptera</taxon>
        <taxon>Hemiptera</taxon>
        <taxon>Auchenorrhyncha</taxon>
        <taxon>Fulgoroidea</taxon>
        <taxon>Delphacidae</taxon>
        <taxon>Criomorphinae</taxon>
        <taxon>Laodelphax</taxon>
    </lineage>
</organism>
<reference evidence="2 3" key="1">
    <citation type="journal article" date="2017" name="Gigascience">
        <title>Genome sequence of the small brown planthopper, Laodelphax striatellus.</title>
        <authorList>
            <person name="Zhu J."/>
            <person name="Jiang F."/>
            <person name="Wang X."/>
            <person name="Yang P."/>
            <person name="Bao Y."/>
            <person name="Zhao W."/>
            <person name="Wang W."/>
            <person name="Lu H."/>
            <person name="Wang Q."/>
            <person name="Cui N."/>
            <person name="Li J."/>
            <person name="Chen X."/>
            <person name="Luo L."/>
            <person name="Yu J."/>
            <person name="Kang L."/>
            <person name="Cui F."/>
        </authorList>
    </citation>
    <scope>NUCLEOTIDE SEQUENCE [LARGE SCALE GENOMIC DNA]</scope>
    <source>
        <strain evidence="2">Lst14</strain>
    </source>
</reference>
<accession>A0A482XS58</accession>
<dbReference type="OrthoDB" id="6631432at2759"/>
<proteinExistence type="predicted"/>
<dbReference type="Proteomes" id="UP000291343">
    <property type="component" value="Unassembled WGS sequence"/>
</dbReference>
<comment type="caution">
    <text evidence="2">The sequence shown here is derived from an EMBL/GenBank/DDBJ whole genome shotgun (WGS) entry which is preliminary data.</text>
</comment>
<feature type="compositionally biased region" description="Basic and acidic residues" evidence="1">
    <location>
        <begin position="244"/>
        <end position="264"/>
    </location>
</feature>
<name>A0A482XS58_LAOST</name>